<reference evidence="1 2" key="1">
    <citation type="submission" date="2020-08" db="EMBL/GenBank/DDBJ databases">
        <title>Genomic Encyclopedia of Type Strains, Phase IV (KMG-IV): sequencing the most valuable type-strain genomes for metagenomic binning, comparative biology and taxonomic classification.</title>
        <authorList>
            <person name="Goeker M."/>
        </authorList>
    </citation>
    <scope>NUCLEOTIDE SEQUENCE [LARGE SCALE GENOMIC DNA]</scope>
    <source>
        <strain evidence="1 2">DSM 26944</strain>
    </source>
</reference>
<comment type="caution">
    <text evidence="1">The sequence shown here is derived from an EMBL/GenBank/DDBJ whole genome shotgun (WGS) entry which is preliminary data.</text>
</comment>
<gene>
    <name evidence="1" type="ORF">FHS76_003915</name>
</gene>
<dbReference type="Proteomes" id="UP000555546">
    <property type="component" value="Unassembled WGS sequence"/>
</dbReference>
<sequence length="59" mass="6427">MNIAAAANGRRDIETACIRLDAGLTTGTASGRRDRLAHRFHSDETMRKQAERSVSTGIL</sequence>
<dbReference type="RefSeq" id="WP_183656748.1">
    <property type="nucleotide sequence ID" value="NZ_JACIJG010000022.1"/>
</dbReference>
<organism evidence="1 2">
    <name type="scientific">Brucella daejeonensis</name>
    <dbReference type="NCBI Taxonomy" id="659015"/>
    <lineage>
        <taxon>Bacteria</taxon>
        <taxon>Pseudomonadati</taxon>
        <taxon>Pseudomonadota</taxon>
        <taxon>Alphaproteobacteria</taxon>
        <taxon>Hyphomicrobiales</taxon>
        <taxon>Brucellaceae</taxon>
        <taxon>Brucella/Ochrobactrum group</taxon>
        <taxon>Brucella</taxon>
    </lineage>
</organism>
<proteinExistence type="predicted"/>
<evidence type="ECO:0000313" key="1">
    <source>
        <dbReference type="EMBL" id="MBB5704000.1"/>
    </source>
</evidence>
<keyword evidence="2" id="KW-1185">Reference proteome</keyword>
<evidence type="ECO:0000313" key="2">
    <source>
        <dbReference type="Proteomes" id="UP000555546"/>
    </source>
</evidence>
<dbReference type="AlphaFoldDB" id="A0A7W9B0H8"/>
<protein>
    <submittedName>
        <fullName evidence="1">Uncharacterized protein</fullName>
    </submittedName>
</protein>
<dbReference type="EMBL" id="JACIJG010000022">
    <property type="protein sequence ID" value="MBB5704000.1"/>
    <property type="molecule type" value="Genomic_DNA"/>
</dbReference>
<name>A0A7W9B0H8_9HYPH</name>
<accession>A0A7W9B0H8</accession>